<reference evidence="3" key="1">
    <citation type="submission" date="2020-09" db="EMBL/GenBank/DDBJ databases">
        <title>A novel bacterium of genus Paenibacillus, isolated from South China Sea.</title>
        <authorList>
            <person name="Huang H."/>
            <person name="Mo K."/>
            <person name="Hu Y."/>
        </authorList>
    </citation>
    <scope>NUCLEOTIDE SEQUENCE</scope>
    <source>
        <strain evidence="3">IB182496</strain>
    </source>
</reference>
<dbReference type="RefSeq" id="WP_190921684.1">
    <property type="nucleotide sequence ID" value="NZ_JACXIZ010000077.1"/>
</dbReference>
<dbReference type="InterPro" id="IPR001451">
    <property type="entry name" value="Hexapep"/>
</dbReference>
<organism evidence="3 4">
    <name type="scientific">Paenibacillus sabuli</name>
    <dbReference type="NCBI Taxonomy" id="2772509"/>
    <lineage>
        <taxon>Bacteria</taxon>
        <taxon>Bacillati</taxon>
        <taxon>Bacillota</taxon>
        <taxon>Bacilli</taxon>
        <taxon>Bacillales</taxon>
        <taxon>Paenibacillaceae</taxon>
        <taxon>Paenibacillus</taxon>
    </lineage>
</organism>
<dbReference type="GO" id="GO:0016740">
    <property type="term" value="F:transferase activity"/>
    <property type="evidence" value="ECO:0007669"/>
    <property type="project" value="UniProtKB-KW"/>
</dbReference>
<proteinExistence type="predicted"/>
<name>A0A927BZT1_9BACL</name>
<dbReference type="Proteomes" id="UP000621560">
    <property type="component" value="Unassembled WGS sequence"/>
</dbReference>
<evidence type="ECO:0000313" key="3">
    <source>
        <dbReference type="EMBL" id="MBD2848590.1"/>
    </source>
</evidence>
<accession>A0A927BZT1</accession>
<evidence type="ECO:0000256" key="1">
    <source>
        <dbReference type="ARBA" id="ARBA00022679"/>
    </source>
</evidence>
<sequence>MSAYPSKITLGKAWAVMKGMALLKASATRVGALARVRGRLRVVNRGELMIGRSVSFHAQPFPSAIHVARGARLEIGDNVFFNYGLDIGCECGITIGDNTIIGPMVNLMDSNYHPVDARASAAPRPIAIGDNVWLGRGTVVLPGVRIGRNTVVAAGSVVTKDIPADVVAGGVPARTIRPIDVPQDWIRRDK</sequence>
<dbReference type="InterPro" id="IPR011004">
    <property type="entry name" value="Trimer_LpxA-like_sf"/>
</dbReference>
<dbReference type="SUPFAM" id="SSF51161">
    <property type="entry name" value="Trimeric LpxA-like enzymes"/>
    <property type="match status" value="1"/>
</dbReference>
<keyword evidence="1" id="KW-0808">Transferase</keyword>
<gene>
    <name evidence="3" type="ORF">IDH44_25710</name>
</gene>
<dbReference type="Gene3D" id="2.160.10.10">
    <property type="entry name" value="Hexapeptide repeat proteins"/>
    <property type="match status" value="1"/>
</dbReference>
<keyword evidence="2" id="KW-0677">Repeat</keyword>
<keyword evidence="4" id="KW-1185">Reference proteome</keyword>
<dbReference type="InterPro" id="IPR018357">
    <property type="entry name" value="Hexapep_transf_CS"/>
</dbReference>
<dbReference type="PROSITE" id="PS00101">
    <property type="entry name" value="HEXAPEP_TRANSFERASES"/>
    <property type="match status" value="1"/>
</dbReference>
<evidence type="ECO:0000256" key="2">
    <source>
        <dbReference type="ARBA" id="ARBA00022737"/>
    </source>
</evidence>
<dbReference type="AlphaFoldDB" id="A0A927BZT1"/>
<dbReference type="InterPro" id="IPR051159">
    <property type="entry name" value="Hexapeptide_acetyltransf"/>
</dbReference>
<dbReference type="PANTHER" id="PTHR23416">
    <property type="entry name" value="SIALIC ACID SYNTHASE-RELATED"/>
    <property type="match status" value="1"/>
</dbReference>
<dbReference type="Pfam" id="PF00132">
    <property type="entry name" value="Hexapep"/>
    <property type="match status" value="1"/>
</dbReference>
<evidence type="ECO:0000313" key="4">
    <source>
        <dbReference type="Proteomes" id="UP000621560"/>
    </source>
</evidence>
<protein>
    <submittedName>
        <fullName evidence="3">Acetyltransferase</fullName>
    </submittedName>
</protein>
<comment type="caution">
    <text evidence="3">The sequence shown here is derived from an EMBL/GenBank/DDBJ whole genome shotgun (WGS) entry which is preliminary data.</text>
</comment>
<dbReference type="EMBL" id="JACXIZ010000077">
    <property type="protein sequence ID" value="MBD2848590.1"/>
    <property type="molecule type" value="Genomic_DNA"/>
</dbReference>